<keyword evidence="2" id="KW-0472">Membrane</keyword>
<dbReference type="RefSeq" id="WP_099698230.1">
    <property type="nucleotide sequence ID" value="NZ_NOVD01000022.1"/>
</dbReference>
<evidence type="ECO:0000256" key="1">
    <source>
        <dbReference type="SAM" id="MobiDB-lite"/>
    </source>
</evidence>
<evidence type="ECO:0000313" key="5">
    <source>
        <dbReference type="Proteomes" id="UP000230886"/>
    </source>
</evidence>
<evidence type="ECO:0000259" key="3">
    <source>
        <dbReference type="PROSITE" id="PS50234"/>
    </source>
</evidence>
<organism evidence="4 5">
    <name type="scientific">Rhodococcus qingshengii</name>
    <dbReference type="NCBI Taxonomy" id="334542"/>
    <lineage>
        <taxon>Bacteria</taxon>
        <taxon>Bacillati</taxon>
        <taxon>Actinomycetota</taxon>
        <taxon>Actinomycetes</taxon>
        <taxon>Mycobacteriales</taxon>
        <taxon>Nocardiaceae</taxon>
        <taxon>Rhodococcus</taxon>
        <taxon>Rhodococcus erythropolis group</taxon>
    </lineage>
</organism>
<feature type="domain" description="VWFA" evidence="3">
    <location>
        <begin position="373"/>
        <end position="563"/>
    </location>
</feature>
<feature type="region of interest" description="Disordered" evidence="1">
    <location>
        <begin position="419"/>
        <end position="439"/>
    </location>
</feature>
<comment type="caution">
    <text evidence="4">The sequence shown here is derived from an EMBL/GenBank/DDBJ whole genome shotgun (WGS) entry which is preliminary data.</text>
</comment>
<reference evidence="4 5" key="1">
    <citation type="submission" date="2017-07" db="EMBL/GenBank/DDBJ databases">
        <title>Draft sequence of Rhodococcus enclensis 23b-28.</title>
        <authorList>
            <person name="Besaury L."/>
            <person name="Sancelme M."/>
            <person name="Amato P."/>
            <person name="Lallement A."/>
            <person name="Delort A.-M."/>
        </authorList>
    </citation>
    <scope>NUCLEOTIDE SEQUENCE [LARGE SCALE GENOMIC DNA]</scope>
    <source>
        <strain evidence="4 5">23b-28</strain>
    </source>
</reference>
<evidence type="ECO:0000256" key="2">
    <source>
        <dbReference type="SAM" id="Phobius"/>
    </source>
</evidence>
<protein>
    <recommendedName>
        <fullName evidence="3">VWFA domain-containing protein</fullName>
    </recommendedName>
</protein>
<dbReference type="Proteomes" id="UP000230886">
    <property type="component" value="Unassembled WGS sequence"/>
</dbReference>
<dbReference type="AlphaFoldDB" id="A0A2A5J5P7"/>
<dbReference type="Pfam" id="PF13519">
    <property type="entry name" value="VWA_2"/>
    <property type="match status" value="1"/>
</dbReference>
<keyword evidence="2" id="KW-1133">Transmembrane helix</keyword>
<dbReference type="InterPro" id="IPR036465">
    <property type="entry name" value="vWFA_dom_sf"/>
</dbReference>
<dbReference type="InterPro" id="IPR002035">
    <property type="entry name" value="VWF_A"/>
</dbReference>
<evidence type="ECO:0000313" key="4">
    <source>
        <dbReference type="EMBL" id="PCK24928.1"/>
    </source>
</evidence>
<proteinExistence type="predicted"/>
<dbReference type="SUPFAM" id="SSF53300">
    <property type="entry name" value="vWA-like"/>
    <property type="match status" value="1"/>
</dbReference>
<feature type="transmembrane region" description="Helical" evidence="2">
    <location>
        <begin position="12"/>
        <end position="34"/>
    </location>
</feature>
<sequence>MGEHRGGSGARGISKGPILVVVLIVLIVAGFFGWEALSNRIDDQGQQAAGTCVEGNKTLDVTADPSIAPQVEELAKRYTQTSPVVRDHCIAVVVHGAPSASVSTALEAGPAAPWDDAALGPRPSLWIPTSSFELAPLSGKAVINGDPRSLASSPIVLAAGPETAAALAGAASSWKSLPSDLTVALPVGSTETSMAAQAIAADVADAGAGPVTTDQAKSAQVNAALSARALQFQSLPTPPSSTAEALGALSAGTPDSVKAVPATEQSIAQSANTAMTTYSPAGATPVADYPAVIVSGSGIDETASRAAAQFADFMREPNQSQLFVGAGFRVEGQDLPDLGAVSPAKISSTLKPASAETAAALGDIVANPVSPRSATILMDTSASMGTDDGGTTRLANVASAVNTQLGRSPDASDIGLREFSTGTDGKPSERILVPGGSLSEPNRRATITDFLNGLRAGGKTSKYPALASSYKAAVDGFDAGRVNSVLLITSSTPDESTTTRAELLSAIAAAGNPSRPVQVDVIVVGAGDDVSTLQDVSDRTGGTLVRVDSTSDPALAAAVTKMLS</sequence>
<keyword evidence="2" id="KW-0812">Transmembrane</keyword>
<accession>A0A2A5J5P7</accession>
<name>A0A2A5J5P7_RHOSG</name>
<dbReference type="Gene3D" id="3.40.50.410">
    <property type="entry name" value="von Willebrand factor, type A domain"/>
    <property type="match status" value="1"/>
</dbReference>
<dbReference type="SMART" id="SM00327">
    <property type="entry name" value="VWA"/>
    <property type="match status" value="1"/>
</dbReference>
<dbReference type="EMBL" id="NOVD01000022">
    <property type="protein sequence ID" value="PCK24928.1"/>
    <property type="molecule type" value="Genomic_DNA"/>
</dbReference>
<dbReference type="PROSITE" id="PS50234">
    <property type="entry name" value="VWFA"/>
    <property type="match status" value="1"/>
</dbReference>
<gene>
    <name evidence="4" type="ORF">CHR55_23400</name>
</gene>